<organism evidence="1">
    <name type="scientific">Anguilla anguilla</name>
    <name type="common">European freshwater eel</name>
    <name type="synonym">Muraena anguilla</name>
    <dbReference type="NCBI Taxonomy" id="7936"/>
    <lineage>
        <taxon>Eukaryota</taxon>
        <taxon>Metazoa</taxon>
        <taxon>Chordata</taxon>
        <taxon>Craniata</taxon>
        <taxon>Vertebrata</taxon>
        <taxon>Euteleostomi</taxon>
        <taxon>Actinopterygii</taxon>
        <taxon>Neopterygii</taxon>
        <taxon>Teleostei</taxon>
        <taxon>Anguilliformes</taxon>
        <taxon>Anguillidae</taxon>
        <taxon>Anguilla</taxon>
    </lineage>
</organism>
<accession>A0A0E9WNE7</accession>
<evidence type="ECO:0000313" key="1">
    <source>
        <dbReference type="EMBL" id="JAH91801.1"/>
    </source>
</evidence>
<sequence>MTSRPFPFDCTLCSQVKSIHFPLFSLFIPIKTILQKEGV</sequence>
<reference evidence="1" key="1">
    <citation type="submission" date="2014-11" db="EMBL/GenBank/DDBJ databases">
        <authorList>
            <person name="Amaro Gonzalez C."/>
        </authorList>
    </citation>
    <scope>NUCLEOTIDE SEQUENCE</scope>
</reference>
<protein>
    <submittedName>
        <fullName evidence="1">Uncharacterized protein</fullName>
    </submittedName>
</protein>
<name>A0A0E9WNE7_ANGAN</name>
<proteinExistence type="predicted"/>
<dbReference type="AlphaFoldDB" id="A0A0E9WNE7"/>
<reference evidence="1" key="2">
    <citation type="journal article" date="2015" name="Fish Shellfish Immunol.">
        <title>Early steps in the European eel (Anguilla anguilla)-Vibrio vulnificus interaction in the gills: Role of the RtxA13 toxin.</title>
        <authorList>
            <person name="Callol A."/>
            <person name="Pajuelo D."/>
            <person name="Ebbesson L."/>
            <person name="Teles M."/>
            <person name="MacKenzie S."/>
            <person name="Amaro C."/>
        </authorList>
    </citation>
    <scope>NUCLEOTIDE SEQUENCE</scope>
</reference>
<dbReference type="EMBL" id="GBXM01016776">
    <property type="protein sequence ID" value="JAH91801.1"/>
    <property type="molecule type" value="Transcribed_RNA"/>
</dbReference>